<dbReference type="GO" id="GO:0004523">
    <property type="term" value="F:RNA-DNA hybrid ribonuclease activity"/>
    <property type="evidence" value="ECO:0007669"/>
    <property type="project" value="InterPro"/>
</dbReference>
<dbReference type="InterPro" id="IPR036397">
    <property type="entry name" value="RNaseH_sf"/>
</dbReference>
<evidence type="ECO:0000313" key="3">
    <source>
        <dbReference type="Proteomes" id="UP000187406"/>
    </source>
</evidence>
<keyword evidence="3" id="KW-1185">Reference proteome</keyword>
<gene>
    <name evidence="2" type="ORF">CFOL_v3_08809</name>
</gene>
<dbReference type="Pfam" id="PF13456">
    <property type="entry name" value="RVT_3"/>
    <property type="match status" value="1"/>
</dbReference>
<dbReference type="OrthoDB" id="782197at2759"/>
<dbReference type="Gene3D" id="3.30.420.10">
    <property type="entry name" value="Ribonuclease H-like superfamily/Ribonuclease H"/>
    <property type="match status" value="1"/>
</dbReference>
<dbReference type="InterPro" id="IPR002156">
    <property type="entry name" value="RNaseH_domain"/>
</dbReference>
<dbReference type="PANTHER" id="PTHR48475:SF2">
    <property type="entry name" value="RIBONUCLEASE H"/>
    <property type="match status" value="1"/>
</dbReference>
<accession>A0A1Q3BBT7</accession>
<proteinExistence type="predicted"/>
<dbReference type="AlphaFoldDB" id="A0A1Q3BBT7"/>
<feature type="domain" description="RNase H type-1" evidence="1">
    <location>
        <begin position="27"/>
        <end position="121"/>
    </location>
</feature>
<sequence length="137" mass="15439">MEEDSSKSEESEKGMWKLSVNRSSCVSRSGAGLVLTSPDGWFLEYALRFEFKATNNEVEWEALISRLTIAKHLEVQKLEASSDSQLVVGMISGEYEAKEDTMAKYLAHVQNLKSAFQVCRIPLMGHPAFSEVEQDWC</sequence>
<dbReference type="GO" id="GO:0003676">
    <property type="term" value="F:nucleic acid binding"/>
    <property type="evidence" value="ECO:0007669"/>
    <property type="project" value="InterPro"/>
</dbReference>
<protein>
    <submittedName>
        <fullName evidence="2">RVT_3 domain-containing protein</fullName>
    </submittedName>
</protein>
<dbReference type="SUPFAM" id="SSF53098">
    <property type="entry name" value="Ribonuclease H-like"/>
    <property type="match status" value="1"/>
</dbReference>
<dbReference type="EMBL" id="BDDD01000398">
    <property type="protein sequence ID" value="GAV65294.1"/>
    <property type="molecule type" value="Genomic_DNA"/>
</dbReference>
<evidence type="ECO:0000259" key="1">
    <source>
        <dbReference type="Pfam" id="PF13456"/>
    </source>
</evidence>
<dbReference type="Proteomes" id="UP000187406">
    <property type="component" value="Unassembled WGS sequence"/>
</dbReference>
<comment type="caution">
    <text evidence="2">The sequence shown here is derived from an EMBL/GenBank/DDBJ whole genome shotgun (WGS) entry which is preliminary data.</text>
</comment>
<dbReference type="InParanoid" id="A0A1Q3BBT7"/>
<evidence type="ECO:0000313" key="2">
    <source>
        <dbReference type="EMBL" id="GAV65294.1"/>
    </source>
</evidence>
<name>A0A1Q3BBT7_CEPFO</name>
<reference evidence="3" key="1">
    <citation type="submission" date="2016-04" db="EMBL/GenBank/DDBJ databases">
        <title>Cephalotus genome sequencing.</title>
        <authorList>
            <person name="Fukushima K."/>
            <person name="Hasebe M."/>
            <person name="Fang X."/>
        </authorList>
    </citation>
    <scope>NUCLEOTIDE SEQUENCE [LARGE SCALE GENOMIC DNA]</scope>
    <source>
        <strain evidence="3">cv. St1</strain>
    </source>
</reference>
<dbReference type="InterPro" id="IPR012337">
    <property type="entry name" value="RNaseH-like_sf"/>
</dbReference>
<dbReference type="CDD" id="cd09279">
    <property type="entry name" value="RNase_HI_like"/>
    <property type="match status" value="1"/>
</dbReference>
<organism evidence="2 3">
    <name type="scientific">Cephalotus follicularis</name>
    <name type="common">Albany pitcher plant</name>
    <dbReference type="NCBI Taxonomy" id="3775"/>
    <lineage>
        <taxon>Eukaryota</taxon>
        <taxon>Viridiplantae</taxon>
        <taxon>Streptophyta</taxon>
        <taxon>Embryophyta</taxon>
        <taxon>Tracheophyta</taxon>
        <taxon>Spermatophyta</taxon>
        <taxon>Magnoliopsida</taxon>
        <taxon>eudicotyledons</taxon>
        <taxon>Gunneridae</taxon>
        <taxon>Pentapetalae</taxon>
        <taxon>rosids</taxon>
        <taxon>fabids</taxon>
        <taxon>Oxalidales</taxon>
        <taxon>Cephalotaceae</taxon>
        <taxon>Cephalotus</taxon>
    </lineage>
</organism>
<dbReference type="PANTHER" id="PTHR48475">
    <property type="entry name" value="RIBONUCLEASE H"/>
    <property type="match status" value="1"/>
</dbReference>